<dbReference type="AlphaFoldDB" id="A0A955RPS2"/>
<name>A0A955RPS2_UNCKA</name>
<gene>
    <name evidence="2" type="ORF">KC571_00655</name>
</gene>
<feature type="transmembrane region" description="Helical" evidence="1">
    <location>
        <begin position="378"/>
        <end position="398"/>
    </location>
</feature>
<feature type="transmembrane region" description="Helical" evidence="1">
    <location>
        <begin position="88"/>
        <end position="105"/>
    </location>
</feature>
<evidence type="ECO:0000256" key="1">
    <source>
        <dbReference type="SAM" id="Phobius"/>
    </source>
</evidence>
<feature type="transmembrane region" description="Helical" evidence="1">
    <location>
        <begin position="20"/>
        <end position="43"/>
    </location>
</feature>
<evidence type="ECO:0000313" key="2">
    <source>
        <dbReference type="EMBL" id="MCA9389892.1"/>
    </source>
</evidence>
<proteinExistence type="predicted"/>
<feature type="transmembrane region" description="Helical" evidence="1">
    <location>
        <begin position="438"/>
        <end position="461"/>
    </location>
</feature>
<feature type="transmembrane region" description="Helical" evidence="1">
    <location>
        <begin position="49"/>
        <end position="67"/>
    </location>
</feature>
<keyword evidence="1" id="KW-1133">Transmembrane helix</keyword>
<dbReference type="EMBL" id="JAGQKX010000008">
    <property type="protein sequence ID" value="MCA9389892.1"/>
    <property type="molecule type" value="Genomic_DNA"/>
</dbReference>
<dbReference type="Proteomes" id="UP000701698">
    <property type="component" value="Unassembled WGS sequence"/>
</dbReference>
<feature type="transmembrane region" description="Helical" evidence="1">
    <location>
        <begin position="193"/>
        <end position="213"/>
    </location>
</feature>
<keyword evidence="1" id="KW-0472">Membrane</keyword>
<feature type="transmembrane region" description="Helical" evidence="1">
    <location>
        <begin position="156"/>
        <end position="173"/>
    </location>
</feature>
<evidence type="ECO:0000313" key="3">
    <source>
        <dbReference type="Proteomes" id="UP000701698"/>
    </source>
</evidence>
<feature type="transmembrane region" description="Helical" evidence="1">
    <location>
        <begin position="125"/>
        <end position="147"/>
    </location>
</feature>
<comment type="caution">
    <text evidence="2">The sequence shown here is derived from an EMBL/GenBank/DDBJ whole genome shotgun (WGS) entry which is preliminary data.</text>
</comment>
<feature type="transmembrane region" description="Helical" evidence="1">
    <location>
        <begin position="281"/>
        <end position="302"/>
    </location>
</feature>
<reference evidence="2" key="2">
    <citation type="journal article" date="2021" name="Microbiome">
        <title>Successional dynamics and alternative stable states in a saline activated sludge microbial community over 9 years.</title>
        <authorList>
            <person name="Wang Y."/>
            <person name="Ye J."/>
            <person name="Ju F."/>
            <person name="Liu L."/>
            <person name="Boyd J.A."/>
            <person name="Deng Y."/>
            <person name="Parks D.H."/>
            <person name="Jiang X."/>
            <person name="Yin X."/>
            <person name="Woodcroft B.J."/>
            <person name="Tyson G.W."/>
            <person name="Hugenholtz P."/>
            <person name="Polz M.F."/>
            <person name="Zhang T."/>
        </authorList>
    </citation>
    <scope>NUCLEOTIDE SEQUENCE</scope>
    <source>
        <strain evidence="2">HKST-UBA01</strain>
    </source>
</reference>
<sequence length="468" mass="51234">MALEPLKVNQLPKALSLRKIIGPSFIILGLGLGSGEVILWPYLTSNFGMGVIWGALLGLSFQFIMNMEIERYALAHGESIFVGFARKLRWLPIWFIFSTFLPWIWPGIAASSATLVGHLVGFEQTHYIAIGFLILMGLILSLGPVLYKTVETFEKVLIILGVPSIFVISVILAERADWIAAAKGIVGIGEGFSFLPAAIPMATFLGALAYAGAGGNLNLAQSYYVKEKGYGMGKFAGRITSLFTGKKDEEEISLTGTAFEPTEENLSEFKKWWRNINIEHFVVFWGTGSITIVLLALLSYTTTFGKGADTASISFVISEAQAIGELLIPAVGTFFLIVASLTLFGTQLTVFDATSRILSENIILALPSKLRSSDIPRMYYFVLWSLIGSGILILLLGFTQPLVLLTTAAVLNAMAMFVHVGLTLWMNMTLLKKEIRPSALRILLMVAAFLFYGGFSGFVLVDQLQKFF</sequence>
<reference evidence="2" key="1">
    <citation type="submission" date="2020-04" db="EMBL/GenBank/DDBJ databases">
        <authorList>
            <person name="Zhang T."/>
        </authorList>
    </citation>
    <scope>NUCLEOTIDE SEQUENCE</scope>
    <source>
        <strain evidence="2">HKST-UBA01</strain>
    </source>
</reference>
<feature type="transmembrane region" description="Helical" evidence="1">
    <location>
        <begin position="404"/>
        <end position="426"/>
    </location>
</feature>
<accession>A0A955RPS2</accession>
<keyword evidence="1" id="KW-0812">Transmembrane</keyword>
<organism evidence="2 3">
    <name type="scientific">candidate division WWE3 bacterium</name>
    <dbReference type="NCBI Taxonomy" id="2053526"/>
    <lineage>
        <taxon>Bacteria</taxon>
        <taxon>Katanobacteria</taxon>
    </lineage>
</organism>
<protein>
    <submittedName>
        <fullName evidence="2">Nramp family divalent metal transporter</fullName>
    </submittedName>
</protein>
<dbReference type="NCBIfam" id="NF037982">
    <property type="entry name" value="Nramp_1"/>
    <property type="match status" value="1"/>
</dbReference>
<feature type="transmembrane region" description="Helical" evidence="1">
    <location>
        <begin position="322"/>
        <end position="346"/>
    </location>
</feature>